<evidence type="ECO:0000313" key="2">
    <source>
        <dbReference type="EMBL" id="OOL81221.1"/>
    </source>
</evidence>
<gene>
    <name evidence="4" type="ORF">B8A44_00330</name>
    <name evidence="2" type="ORF">BWX42_05305</name>
    <name evidence="3" type="ORF">FNV33_07070</name>
</gene>
<sequence length="218" mass="26014">MTKKEKSRYFTFLLYPESIPNDWELRLETLGFPIAISPLHDRDKKEDQEKGLKKPHYHVIYVTPNPVTAHSVKMRIKRLLGDNSLALVQIVSSSMENMYLYLTHESKDAIAKNKYIYNKSDIKLLNNFDIDRYIVVDRQQQVEIEKTILNIIYHNHLENIFDFMDFYYEHKDEYDLPNESNLFSILKSNSGILRMFFDGAYQTNQRKIMMDEQKRTTE</sequence>
<dbReference type="GO" id="GO:0003916">
    <property type="term" value="F:DNA topoisomerase activity"/>
    <property type="evidence" value="ECO:0007669"/>
    <property type="project" value="InterPro"/>
</dbReference>
<reference evidence="4 6" key="2">
    <citation type="submission" date="2017-03" db="EMBL/GenBank/DDBJ databases">
        <title>wgs assembly of Dolosigranulum pigrum KPL CDC strains.</title>
        <authorList>
            <person name="Brugger S.D."/>
            <person name="Pettigrew M."/>
            <person name="Kong Y."/>
            <person name="Lemon K.P."/>
        </authorList>
    </citation>
    <scope>NUCLEOTIDE SEQUENCE [LARGE SCALE GENOMIC DNA]</scope>
    <source>
        <strain evidence="4 6">KPL1931_CDC4294-98</strain>
    </source>
</reference>
<dbReference type="GO" id="GO:0005727">
    <property type="term" value="C:extrachromosomal circular DNA"/>
    <property type="evidence" value="ECO:0007669"/>
    <property type="project" value="InterPro"/>
</dbReference>
<reference evidence="2 5" key="1">
    <citation type="submission" date="2017-01" db="EMBL/GenBank/DDBJ databases">
        <title>Complete Genome Sequence of Dolosigranulum pigrum isolated from a Patient with interstitial lung disease.</title>
        <authorList>
            <person name="Mukhopadhyay R."/>
            <person name="Joaquin J."/>
            <person name="Hogue R."/>
            <person name="Fitzgerald S."/>
            <person name="Jospin G."/>
            <person name="Eisen J.A."/>
            <person name="Chaturvedi V."/>
        </authorList>
    </citation>
    <scope>NUCLEOTIDE SEQUENCE [LARGE SCALE GENOMIC DNA]</scope>
    <source>
        <strain evidence="2 5">15S00348</strain>
    </source>
</reference>
<dbReference type="Proteomes" id="UP000190409">
    <property type="component" value="Unassembled WGS sequence"/>
</dbReference>
<name>A0A1S8KNW1_9LACT</name>
<organism evidence="2 5">
    <name type="scientific">Dolosigranulum pigrum</name>
    <dbReference type="NCBI Taxonomy" id="29394"/>
    <lineage>
        <taxon>Bacteria</taxon>
        <taxon>Bacillati</taxon>
        <taxon>Bacillota</taxon>
        <taxon>Bacilli</taxon>
        <taxon>Lactobacillales</taxon>
        <taxon>Carnobacteriaceae</taxon>
        <taxon>Dolosigranulum</taxon>
    </lineage>
</organism>
<dbReference type="Gene3D" id="3.40.1310.30">
    <property type="match status" value="1"/>
</dbReference>
<dbReference type="GO" id="GO:0003677">
    <property type="term" value="F:DNA binding"/>
    <property type="evidence" value="ECO:0007669"/>
    <property type="project" value="InterPro"/>
</dbReference>
<evidence type="ECO:0000313" key="7">
    <source>
        <dbReference type="Proteomes" id="UP000315953"/>
    </source>
</evidence>
<evidence type="ECO:0000313" key="3">
    <source>
        <dbReference type="EMBL" id="QDO91803.1"/>
    </source>
</evidence>
<feature type="domain" description="Plasmid replication protein origin binding" evidence="1">
    <location>
        <begin position="2"/>
        <end position="131"/>
    </location>
</feature>
<dbReference type="Proteomes" id="UP000249099">
    <property type="component" value="Unassembled WGS sequence"/>
</dbReference>
<dbReference type="InterPro" id="IPR041919">
    <property type="entry name" value="Plasmid_rep_C_sf"/>
</dbReference>
<dbReference type="KEGG" id="dpm:FNV33_07070"/>
<evidence type="ECO:0000259" key="1">
    <source>
        <dbReference type="Pfam" id="PF01719"/>
    </source>
</evidence>
<reference evidence="3 7" key="3">
    <citation type="submission" date="2019-07" db="EMBL/GenBank/DDBJ databases">
        <title>Genome assembly of a nasal isolate of Dolosigranulum pigrum from a chronic sinusitis patient.</title>
        <authorList>
            <person name="Baig S."/>
            <person name="Overballe-Petersen S."/>
            <person name="Kaspar U."/>
            <person name="Rendboe A."/>
            <person name="de Man T."/>
            <person name="Liu C."/>
            <person name="Price L.B."/>
            <person name="Stegger M."/>
            <person name="Becker K."/>
            <person name="Skytt Andersen P."/>
        </authorList>
    </citation>
    <scope>NUCLEOTIDE SEQUENCE [LARGE SCALE GENOMIC DNA]</scope>
    <source>
        <strain evidence="3 7">83VPs-KB5</strain>
    </source>
</reference>
<dbReference type="EMBL" id="MUYF01000003">
    <property type="protein sequence ID" value="OOL81221.1"/>
    <property type="molecule type" value="Genomic_DNA"/>
</dbReference>
<protein>
    <submittedName>
        <fullName evidence="2">Replication protein RepB</fullName>
    </submittedName>
</protein>
<evidence type="ECO:0000313" key="6">
    <source>
        <dbReference type="Proteomes" id="UP000249099"/>
    </source>
</evidence>
<proteinExistence type="predicted"/>
<dbReference type="GO" id="GO:0006260">
    <property type="term" value="P:DNA replication"/>
    <property type="evidence" value="ECO:0007669"/>
    <property type="project" value="InterPro"/>
</dbReference>
<accession>A0A1S8KNW1</accession>
<dbReference type="Pfam" id="PF01719">
    <property type="entry name" value="Rep_OBD"/>
    <property type="match status" value="1"/>
</dbReference>
<evidence type="ECO:0000313" key="5">
    <source>
        <dbReference type="Proteomes" id="UP000190409"/>
    </source>
</evidence>
<dbReference type="EMBL" id="NAQV01000001">
    <property type="protein sequence ID" value="RAN65360.1"/>
    <property type="molecule type" value="Genomic_DNA"/>
</dbReference>
<dbReference type="OrthoDB" id="3175474at2"/>
<dbReference type="Gene3D" id="1.10.10.1480">
    <property type="entry name" value="Plasmid replication protein"/>
    <property type="match status" value="1"/>
</dbReference>
<dbReference type="Proteomes" id="UP000315953">
    <property type="component" value="Chromosome"/>
</dbReference>
<dbReference type="AlphaFoldDB" id="A0A1S8KNW1"/>
<dbReference type="InterPro" id="IPR002631">
    <property type="entry name" value="Plasmid_rep_OBD"/>
</dbReference>
<dbReference type="EMBL" id="CP041626">
    <property type="protein sequence ID" value="QDO91803.1"/>
    <property type="molecule type" value="Genomic_DNA"/>
</dbReference>
<evidence type="ECO:0000313" key="4">
    <source>
        <dbReference type="EMBL" id="RAN65360.1"/>
    </source>
</evidence>
<dbReference type="RefSeq" id="WP_077862687.1">
    <property type="nucleotide sequence ID" value="NZ_CAJHJL010000005.1"/>
</dbReference>